<proteinExistence type="predicted"/>
<dbReference type="Gene3D" id="3.30.40.10">
    <property type="entry name" value="Zinc/RING finger domain, C3HC4 (zinc finger)"/>
    <property type="match status" value="1"/>
</dbReference>
<dbReference type="InterPro" id="IPR011016">
    <property type="entry name" value="Znf_RING-CH"/>
</dbReference>
<sequence length="199" mass="22310">MAADAAPVEDILVDLPLHSIVSRGHRMTIGAQIQQSRMIPTPIEPPRLSIYFSLRTIPPRVTPVEQAGFVFHRSFNVLMNKQAWEREAREILTHVVADQVEPDNLDIFTRAFCWYTSFAILHMMDLALMEPASAAAVEGLKMVTAEESDCCFICLEGFGISAQVLAMPCSHLFHAACLKKWLEMSCSCPLCRFSLPEEQ</sequence>
<dbReference type="GO" id="GO:0008270">
    <property type="term" value="F:zinc ion binding"/>
    <property type="evidence" value="ECO:0007669"/>
    <property type="project" value="UniProtKB-KW"/>
</dbReference>
<dbReference type="PANTHER" id="PTHR15710:SF218">
    <property type="entry name" value="OS06G0687300 PROTEIN"/>
    <property type="match status" value="1"/>
</dbReference>
<accession>A0A8J5MA23</accession>
<gene>
    <name evidence="6" type="ORF">ZIOFF_003253</name>
</gene>
<reference evidence="6 7" key="1">
    <citation type="submission" date="2020-08" db="EMBL/GenBank/DDBJ databases">
        <title>Plant Genome Project.</title>
        <authorList>
            <person name="Zhang R.-G."/>
        </authorList>
    </citation>
    <scope>NUCLEOTIDE SEQUENCE [LARGE SCALE GENOMIC DNA]</scope>
    <source>
        <tissue evidence="6">Rhizome</tissue>
    </source>
</reference>
<name>A0A8J5MA23_ZINOF</name>
<keyword evidence="3" id="KW-0862">Zinc</keyword>
<evidence type="ECO:0000256" key="4">
    <source>
        <dbReference type="PROSITE-ProRule" id="PRU00175"/>
    </source>
</evidence>
<evidence type="ECO:0000256" key="2">
    <source>
        <dbReference type="ARBA" id="ARBA00022771"/>
    </source>
</evidence>
<evidence type="ECO:0000259" key="5">
    <source>
        <dbReference type="PROSITE" id="PS50089"/>
    </source>
</evidence>
<evidence type="ECO:0000256" key="1">
    <source>
        <dbReference type="ARBA" id="ARBA00022723"/>
    </source>
</evidence>
<dbReference type="SMART" id="SM00184">
    <property type="entry name" value="RING"/>
    <property type="match status" value="1"/>
</dbReference>
<dbReference type="EMBL" id="JACMSC010000001">
    <property type="protein sequence ID" value="KAG6538142.1"/>
    <property type="molecule type" value="Genomic_DNA"/>
</dbReference>
<dbReference type="InterPro" id="IPR013083">
    <property type="entry name" value="Znf_RING/FYVE/PHD"/>
</dbReference>
<evidence type="ECO:0000313" key="7">
    <source>
        <dbReference type="Proteomes" id="UP000734854"/>
    </source>
</evidence>
<evidence type="ECO:0000313" key="6">
    <source>
        <dbReference type="EMBL" id="KAG6538142.1"/>
    </source>
</evidence>
<keyword evidence="1" id="KW-0479">Metal-binding</keyword>
<dbReference type="AlphaFoldDB" id="A0A8J5MA23"/>
<keyword evidence="7" id="KW-1185">Reference proteome</keyword>
<keyword evidence="2 4" id="KW-0863">Zinc-finger</keyword>
<feature type="domain" description="RING-type" evidence="5">
    <location>
        <begin position="151"/>
        <end position="192"/>
    </location>
</feature>
<comment type="caution">
    <text evidence="6">The sequence shown here is derived from an EMBL/GenBank/DDBJ whole genome shotgun (WGS) entry which is preliminary data.</text>
</comment>
<dbReference type="SMART" id="SM00744">
    <property type="entry name" value="RINGv"/>
    <property type="match status" value="1"/>
</dbReference>
<organism evidence="6 7">
    <name type="scientific">Zingiber officinale</name>
    <name type="common">Ginger</name>
    <name type="synonym">Amomum zingiber</name>
    <dbReference type="NCBI Taxonomy" id="94328"/>
    <lineage>
        <taxon>Eukaryota</taxon>
        <taxon>Viridiplantae</taxon>
        <taxon>Streptophyta</taxon>
        <taxon>Embryophyta</taxon>
        <taxon>Tracheophyta</taxon>
        <taxon>Spermatophyta</taxon>
        <taxon>Magnoliopsida</taxon>
        <taxon>Liliopsida</taxon>
        <taxon>Zingiberales</taxon>
        <taxon>Zingiberaceae</taxon>
        <taxon>Zingiber</taxon>
    </lineage>
</organism>
<evidence type="ECO:0000256" key="3">
    <source>
        <dbReference type="ARBA" id="ARBA00022833"/>
    </source>
</evidence>
<dbReference type="PANTHER" id="PTHR15710">
    <property type="entry name" value="E3 UBIQUITIN-PROTEIN LIGASE PRAJA"/>
    <property type="match status" value="1"/>
</dbReference>
<dbReference type="PROSITE" id="PS50089">
    <property type="entry name" value="ZF_RING_2"/>
    <property type="match status" value="1"/>
</dbReference>
<protein>
    <recommendedName>
        <fullName evidence="5">RING-type domain-containing protein</fullName>
    </recommendedName>
</protein>
<dbReference type="Proteomes" id="UP000734854">
    <property type="component" value="Unassembled WGS sequence"/>
</dbReference>
<dbReference type="SUPFAM" id="SSF57850">
    <property type="entry name" value="RING/U-box"/>
    <property type="match status" value="1"/>
</dbReference>
<dbReference type="Pfam" id="PF13639">
    <property type="entry name" value="zf-RING_2"/>
    <property type="match status" value="1"/>
</dbReference>
<dbReference type="InterPro" id="IPR001841">
    <property type="entry name" value="Znf_RING"/>
</dbReference>